<accession>A0A0A9HPX2</accession>
<protein>
    <submittedName>
        <fullName evidence="1">Uncharacterized protein</fullName>
    </submittedName>
</protein>
<reference evidence="1" key="1">
    <citation type="submission" date="2014-09" db="EMBL/GenBank/DDBJ databases">
        <authorList>
            <person name="Magalhaes I.L.F."/>
            <person name="Oliveira U."/>
            <person name="Santos F.R."/>
            <person name="Vidigal T.H.D.A."/>
            <person name="Brescovit A.D."/>
            <person name="Santos A.J."/>
        </authorList>
    </citation>
    <scope>NUCLEOTIDE SEQUENCE</scope>
    <source>
        <tissue evidence="1">Shoot tissue taken approximately 20 cm above the soil surface</tissue>
    </source>
</reference>
<reference evidence="1" key="2">
    <citation type="journal article" date="2015" name="Data Brief">
        <title>Shoot transcriptome of the giant reed, Arundo donax.</title>
        <authorList>
            <person name="Barrero R.A."/>
            <person name="Guerrero F.D."/>
            <person name="Moolhuijzen P."/>
            <person name="Goolsby J.A."/>
            <person name="Tidwell J."/>
            <person name="Bellgard S.E."/>
            <person name="Bellgard M.I."/>
        </authorList>
    </citation>
    <scope>NUCLEOTIDE SEQUENCE</scope>
    <source>
        <tissue evidence="1">Shoot tissue taken approximately 20 cm above the soil surface</tissue>
    </source>
</reference>
<dbReference type="AlphaFoldDB" id="A0A0A9HPX2"/>
<organism evidence="1">
    <name type="scientific">Arundo donax</name>
    <name type="common">Giant reed</name>
    <name type="synonym">Donax arundinaceus</name>
    <dbReference type="NCBI Taxonomy" id="35708"/>
    <lineage>
        <taxon>Eukaryota</taxon>
        <taxon>Viridiplantae</taxon>
        <taxon>Streptophyta</taxon>
        <taxon>Embryophyta</taxon>
        <taxon>Tracheophyta</taxon>
        <taxon>Spermatophyta</taxon>
        <taxon>Magnoliopsida</taxon>
        <taxon>Liliopsida</taxon>
        <taxon>Poales</taxon>
        <taxon>Poaceae</taxon>
        <taxon>PACMAD clade</taxon>
        <taxon>Arundinoideae</taxon>
        <taxon>Arundineae</taxon>
        <taxon>Arundo</taxon>
    </lineage>
</organism>
<evidence type="ECO:0000313" key="1">
    <source>
        <dbReference type="EMBL" id="JAE39145.1"/>
    </source>
</evidence>
<name>A0A0A9HPX2_ARUDO</name>
<dbReference type="EMBL" id="GBRH01158751">
    <property type="protein sequence ID" value="JAE39145.1"/>
    <property type="molecule type" value="Transcribed_RNA"/>
</dbReference>
<sequence>MFVEKDMPNLPPINYKECTPIHRTIILDV</sequence>
<proteinExistence type="predicted"/>